<evidence type="ECO:0000256" key="1">
    <source>
        <dbReference type="SAM" id="MobiDB-lite"/>
    </source>
</evidence>
<comment type="caution">
    <text evidence="2">The sequence shown here is derived from an EMBL/GenBank/DDBJ whole genome shotgun (WGS) entry which is preliminary data.</text>
</comment>
<feature type="region of interest" description="Disordered" evidence="1">
    <location>
        <begin position="1"/>
        <end position="24"/>
    </location>
</feature>
<keyword evidence="3" id="KW-1185">Reference proteome</keyword>
<proteinExistence type="predicted"/>
<evidence type="ECO:0008006" key="4">
    <source>
        <dbReference type="Google" id="ProtNLM"/>
    </source>
</evidence>
<feature type="compositionally biased region" description="Polar residues" evidence="1">
    <location>
        <begin position="1"/>
        <end position="10"/>
    </location>
</feature>
<dbReference type="EMBL" id="JBEXAC010000002">
    <property type="protein sequence ID" value="MET7000673.1"/>
    <property type="molecule type" value="Genomic_DNA"/>
</dbReference>
<gene>
    <name evidence="2" type="ORF">ABR189_25035</name>
</gene>
<evidence type="ECO:0000313" key="3">
    <source>
        <dbReference type="Proteomes" id="UP001549749"/>
    </source>
</evidence>
<dbReference type="RefSeq" id="WP_354663227.1">
    <property type="nucleotide sequence ID" value="NZ_JBEXAC010000002.1"/>
</dbReference>
<evidence type="ECO:0000313" key="2">
    <source>
        <dbReference type="EMBL" id="MET7000673.1"/>
    </source>
</evidence>
<sequence>MENLNPQENPAQKEKTVTKELVEKSRELREKSNLIKQKLEELKAQADAFLHHNEDEQEVQ</sequence>
<name>A0ABV2TCC5_9BACT</name>
<accession>A0ABV2TCC5</accession>
<reference evidence="2 3" key="1">
    <citation type="submission" date="2024-06" db="EMBL/GenBank/DDBJ databases">
        <title>Chitinophaga defluvii sp. nov., isolated from municipal sewage.</title>
        <authorList>
            <person name="Zhang L."/>
        </authorList>
    </citation>
    <scope>NUCLEOTIDE SEQUENCE [LARGE SCALE GENOMIC DNA]</scope>
    <source>
        <strain evidence="2 3">H8</strain>
    </source>
</reference>
<feature type="compositionally biased region" description="Basic and acidic residues" evidence="1">
    <location>
        <begin position="11"/>
        <end position="24"/>
    </location>
</feature>
<organism evidence="2 3">
    <name type="scientific">Chitinophaga defluvii</name>
    <dbReference type="NCBI Taxonomy" id="3163343"/>
    <lineage>
        <taxon>Bacteria</taxon>
        <taxon>Pseudomonadati</taxon>
        <taxon>Bacteroidota</taxon>
        <taxon>Chitinophagia</taxon>
        <taxon>Chitinophagales</taxon>
        <taxon>Chitinophagaceae</taxon>
        <taxon>Chitinophaga</taxon>
    </lineage>
</organism>
<dbReference type="Proteomes" id="UP001549749">
    <property type="component" value="Unassembled WGS sequence"/>
</dbReference>
<protein>
    <recommendedName>
        <fullName evidence="4">Nucleotide exchange factor GrpE</fullName>
    </recommendedName>
</protein>